<protein>
    <submittedName>
        <fullName evidence="1">Uncharacterized protein</fullName>
    </submittedName>
</protein>
<proteinExistence type="predicted"/>
<name>A0ACC2NG96_9HYME</name>
<accession>A0ACC2NG96</accession>
<sequence>MLISNLNVDTVESLEGEGIHGGELASAGEFPYQVSLEIFGTSICGGGIIDDYHVITAAHCFAEPDGKFYNFSTRVVAGTNTAGSWFSSKISSDVEKVYIPKIYTEIKPHTHLEGDIAVLKLKQPLKISSQKKLGKLELPEKGKSYANETAMITGFGWNWVKVNKDPLTGKSEESGGTNGKLRFAKTKVLSHDTCQSGFHDNVTDMHICARVLHQQASDPQGVCSGDSGGPLVHKHKTLIGIVSTSPLGCSEAEAPGVYTRVSAFLDFVDKAVKNKNDSTMIVRTLPSRSWFEF</sequence>
<evidence type="ECO:0000313" key="1">
    <source>
        <dbReference type="EMBL" id="KAJ8668625.1"/>
    </source>
</evidence>
<organism evidence="1 2">
    <name type="scientific">Eretmocerus hayati</name>
    <dbReference type="NCBI Taxonomy" id="131215"/>
    <lineage>
        <taxon>Eukaryota</taxon>
        <taxon>Metazoa</taxon>
        <taxon>Ecdysozoa</taxon>
        <taxon>Arthropoda</taxon>
        <taxon>Hexapoda</taxon>
        <taxon>Insecta</taxon>
        <taxon>Pterygota</taxon>
        <taxon>Neoptera</taxon>
        <taxon>Endopterygota</taxon>
        <taxon>Hymenoptera</taxon>
        <taxon>Apocrita</taxon>
        <taxon>Proctotrupomorpha</taxon>
        <taxon>Chalcidoidea</taxon>
        <taxon>Aphelinidae</taxon>
        <taxon>Aphelininae</taxon>
        <taxon>Eretmocerus</taxon>
    </lineage>
</organism>
<evidence type="ECO:0000313" key="2">
    <source>
        <dbReference type="Proteomes" id="UP001239111"/>
    </source>
</evidence>
<reference evidence="1" key="1">
    <citation type="submission" date="2023-04" db="EMBL/GenBank/DDBJ databases">
        <title>A chromosome-level genome assembly of the parasitoid wasp Eretmocerus hayati.</title>
        <authorList>
            <person name="Zhong Y."/>
            <person name="Liu S."/>
            <person name="Liu Y."/>
        </authorList>
    </citation>
    <scope>NUCLEOTIDE SEQUENCE</scope>
    <source>
        <strain evidence="1">ZJU_SS_LIU_2023</strain>
    </source>
</reference>
<dbReference type="Proteomes" id="UP001239111">
    <property type="component" value="Chromosome 4"/>
</dbReference>
<gene>
    <name evidence="1" type="ORF">QAD02_010288</name>
</gene>
<dbReference type="EMBL" id="CM056744">
    <property type="protein sequence ID" value="KAJ8668625.1"/>
    <property type="molecule type" value="Genomic_DNA"/>
</dbReference>
<comment type="caution">
    <text evidence="1">The sequence shown here is derived from an EMBL/GenBank/DDBJ whole genome shotgun (WGS) entry which is preliminary data.</text>
</comment>
<keyword evidence="2" id="KW-1185">Reference proteome</keyword>